<accession>A0A7J6C2R4</accession>
<dbReference type="Proteomes" id="UP000579812">
    <property type="component" value="Unassembled WGS sequence"/>
</dbReference>
<evidence type="ECO:0000313" key="2">
    <source>
        <dbReference type="Proteomes" id="UP000579812"/>
    </source>
</evidence>
<proteinExistence type="predicted"/>
<name>A0A7J6C2R4_9TELE</name>
<organism evidence="1 2">
    <name type="scientific">Onychostoma macrolepis</name>
    <dbReference type="NCBI Taxonomy" id="369639"/>
    <lineage>
        <taxon>Eukaryota</taxon>
        <taxon>Metazoa</taxon>
        <taxon>Chordata</taxon>
        <taxon>Craniata</taxon>
        <taxon>Vertebrata</taxon>
        <taxon>Euteleostomi</taxon>
        <taxon>Actinopterygii</taxon>
        <taxon>Neopterygii</taxon>
        <taxon>Teleostei</taxon>
        <taxon>Ostariophysi</taxon>
        <taxon>Cypriniformes</taxon>
        <taxon>Cyprinidae</taxon>
        <taxon>Acrossocheilinae</taxon>
        <taxon>Onychostoma</taxon>
    </lineage>
</organism>
<reference evidence="1 2" key="1">
    <citation type="submission" date="2020-04" db="EMBL/GenBank/DDBJ databases">
        <title>Chromosome-level genome assembly of a cyprinid fish Onychostoma macrolepis by integration of Nanopore Sequencing, Bionano and Hi-C technology.</title>
        <authorList>
            <person name="Wang D."/>
        </authorList>
    </citation>
    <scope>NUCLEOTIDE SEQUENCE [LARGE SCALE GENOMIC DNA]</scope>
    <source>
        <strain evidence="1">SWU-2019</strain>
        <tissue evidence="1">Muscle</tissue>
    </source>
</reference>
<keyword evidence="2" id="KW-1185">Reference proteome</keyword>
<sequence length="125" mass="14449">MAYLQYRWEAKAEKTRKTRRRCRKVKEGFGFGRLFPSSDGLVFARRGLVSADISAITEIHSPRQKMMGKASEAMLHILECFYPTENLDSFLKGRPLSCPILIVSENNCMLAVYYTCYNFSKRRPP</sequence>
<dbReference type="AlphaFoldDB" id="A0A7J6C2R4"/>
<gene>
    <name evidence="1" type="ORF">G5714_018011</name>
</gene>
<dbReference type="EMBL" id="JAAMOB010000018">
    <property type="protein sequence ID" value="KAF4101579.1"/>
    <property type="molecule type" value="Genomic_DNA"/>
</dbReference>
<protein>
    <submittedName>
        <fullName evidence="1">Uncharacterized protein</fullName>
    </submittedName>
</protein>
<comment type="caution">
    <text evidence="1">The sequence shown here is derived from an EMBL/GenBank/DDBJ whole genome shotgun (WGS) entry which is preliminary data.</text>
</comment>
<evidence type="ECO:0000313" key="1">
    <source>
        <dbReference type="EMBL" id="KAF4101579.1"/>
    </source>
</evidence>